<protein>
    <recommendedName>
        <fullName evidence="2">Phage tail tape measure protein domain-containing protein</fullName>
    </recommendedName>
</protein>
<gene>
    <name evidence="3" type="ORF">LXD69_07360</name>
</gene>
<feature type="coiled-coil region" evidence="1">
    <location>
        <begin position="37"/>
        <end position="71"/>
    </location>
</feature>
<dbReference type="InterPro" id="IPR010090">
    <property type="entry name" value="Phage_tape_meas"/>
</dbReference>
<keyword evidence="4" id="KW-1185">Reference proteome</keyword>
<evidence type="ECO:0000256" key="1">
    <source>
        <dbReference type="SAM" id="Coils"/>
    </source>
</evidence>
<reference evidence="3" key="2">
    <citation type="submission" date="2022-04" db="EMBL/GenBank/DDBJ databases">
        <title>Complete Genome Sequence of Flavobacterium sediminilitoris YSM-43, Isolated from a Tidal Sediment.</title>
        <authorList>
            <person name="Lee P.A."/>
        </authorList>
    </citation>
    <scope>NUCLEOTIDE SEQUENCE</scope>
    <source>
        <strain evidence="3">YSM-43</strain>
    </source>
</reference>
<proteinExistence type="predicted"/>
<feature type="domain" description="Phage tail tape measure protein" evidence="2">
    <location>
        <begin position="188"/>
        <end position="351"/>
    </location>
</feature>
<dbReference type="Pfam" id="PF10145">
    <property type="entry name" value="PhageMin_Tail"/>
    <property type="match status" value="1"/>
</dbReference>
<reference evidence="3" key="1">
    <citation type="submission" date="2021-12" db="EMBL/GenBank/DDBJ databases">
        <authorList>
            <person name="Cha I.-T."/>
            <person name="Lee K.-E."/>
            <person name="Park S.-J."/>
        </authorList>
    </citation>
    <scope>NUCLEOTIDE SEQUENCE</scope>
    <source>
        <strain evidence="3">YSM-43</strain>
    </source>
</reference>
<name>A0ABY4HUD3_9FLAO</name>
<evidence type="ECO:0000259" key="2">
    <source>
        <dbReference type="Pfam" id="PF10145"/>
    </source>
</evidence>
<feature type="coiled-coil region" evidence="1">
    <location>
        <begin position="546"/>
        <end position="583"/>
    </location>
</feature>
<keyword evidence="1" id="KW-0175">Coiled coil</keyword>
<sequence>MAGENVNRRLNIYINDREVTNSLIGVNREMAKVRGQMRGLNKGSADYQHQLDKLNKEYKYLEAVQKEFKDDIYGVKKGFDDTTKSAKDTTEELGAAQEAFSNLFTGLRTGNLLQVKEGLMAIKLGLQATAKAAWAFVKTPIGATIVILAGIAKATKEWINYNEELAKATRTTEAITKLSGEALNQARIQAQVIEQIYGKPFEDTLNTANVLVNEFGISFEEALNKIENNLVAGAQYNDEYLQSIKEYSTFFAQAGYSVEEFQGIINAGFDLGIYSDKLPDAIKEFSLSINEQTKATKDALEDAYGKEFTDKILKGVKDGSISAKEALKLMAEEATRVGLNAKTAQQLTADLFRGAGEDAGGALKIFQAVERSYKLQTLALTPLQESLNEVAASQKLLIETQDALFQSEGFELWKNDLITMFNQVKQGFYSLIYEITNGFGSMQEKAKEDSEKTAINNYTTDALAAFDDYIKRREKSMGKEFNLEKVRQERLEMLRKQYSSSGAGSWDASESQIQVQKRLEAEIEAVQKYIPKSVKINTEKTEAELAAEAKLRADAAKKHHAELEKQLKEREALDKQLLATQRAFQDAQLELMADGYEKEKAKINLEYDRKIEDLRSHLFKESELKELQKQIDAAKNSGNKGEAERLQGLLNQKIAINQAYNDTIIAAEQTRNLKIGQLQEKYLAEEFKREEEAHQRNLLRLDTKQKNELNGIKSLDDAKEILSKSLSEKEINGITSLEEAKKAIQKQHLTEKFEMEKANLDKVVKQYQSLLALDLSMGNTFLSDEQRDEIVKNLEIVENKLAGLVPPPDEAESRTFDEAKNHGIDILGFDAGKWEALFDGLETFAEKLAAVQMVAGALKNAFSSYFDFMAAGEARTLQKFERSADRRKKLLSDQLEKGMISQELYTARVAKIDEELNRKKAEIEYKQAKRQKIFQAAQIVANTAQAIMSIWAQVPKFDFGVSAGIMTGVVSALGALQLATVLRQPLPEKGYKMGGFTPRGNRNKVAGVTHQDEYVIPADVLYDDDPAMPDIMSYIEGKRTGKIIPSSSSSGTETENLNNKSIASNVELYLAKIIDRNSDLIEKQLKEGLIAWLEVDIPTAKKIRKKIQELELIENSARK</sequence>
<feature type="coiled-coil region" evidence="1">
    <location>
        <begin position="617"/>
        <end position="644"/>
    </location>
</feature>
<accession>A0ABY4HUD3</accession>
<dbReference type="EMBL" id="CP090145">
    <property type="protein sequence ID" value="UOX35329.1"/>
    <property type="molecule type" value="Genomic_DNA"/>
</dbReference>
<evidence type="ECO:0000313" key="4">
    <source>
        <dbReference type="Proteomes" id="UP000830454"/>
    </source>
</evidence>
<evidence type="ECO:0000313" key="3">
    <source>
        <dbReference type="EMBL" id="UOX35329.1"/>
    </source>
</evidence>
<dbReference type="RefSeq" id="WP_246918555.1">
    <property type="nucleotide sequence ID" value="NZ_CP090145.1"/>
</dbReference>
<dbReference type="Proteomes" id="UP000830454">
    <property type="component" value="Chromosome"/>
</dbReference>
<organism evidence="3 4">
    <name type="scientific">Flavobacterium sediminilitoris</name>
    <dbReference type="NCBI Taxonomy" id="2024526"/>
    <lineage>
        <taxon>Bacteria</taxon>
        <taxon>Pseudomonadati</taxon>
        <taxon>Bacteroidota</taxon>
        <taxon>Flavobacteriia</taxon>
        <taxon>Flavobacteriales</taxon>
        <taxon>Flavobacteriaceae</taxon>
        <taxon>Flavobacterium</taxon>
    </lineage>
</organism>